<reference evidence="7 8" key="1">
    <citation type="journal article" date="2018" name="Sci. Rep.">
        <title>Genomic signatures of local adaptation to the degree of environmental predictability in rotifers.</title>
        <authorList>
            <person name="Franch-Gras L."/>
            <person name="Hahn C."/>
            <person name="Garcia-Roger E.M."/>
            <person name="Carmona M.J."/>
            <person name="Serra M."/>
            <person name="Gomez A."/>
        </authorList>
    </citation>
    <scope>NUCLEOTIDE SEQUENCE [LARGE SCALE GENOMIC DNA]</scope>
    <source>
        <strain evidence="7">HYR1</strain>
    </source>
</reference>
<dbReference type="EMBL" id="REGN01013885">
    <property type="protein sequence ID" value="RMZ93346.1"/>
    <property type="molecule type" value="Genomic_DNA"/>
</dbReference>
<feature type="transmembrane region" description="Helical" evidence="5">
    <location>
        <begin position="326"/>
        <end position="345"/>
    </location>
</feature>
<evidence type="ECO:0000256" key="1">
    <source>
        <dbReference type="ARBA" id="ARBA00004141"/>
    </source>
</evidence>
<dbReference type="PANTHER" id="PTHR24064">
    <property type="entry name" value="SOLUTE CARRIER FAMILY 22 MEMBER"/>
    <property type="match status" value="1"/>
</dbReference>
<dbReference type="OrthoDB" id="2261376at2759"/>
<dbReference type="SUPFAM" id="SSF103473">
    <property type="entry name" value="MFS general substrate transporter"/>
    <property type="match status" value="1"/>
</dbReference>
<evidence type="ECO:0000313" key="8">
    <source>
        <dbReference type="Proteomes" id="UP000276133"/>
    </source>
</evidence>
<evidence type="ECO:0000259" key="6">
    <source>
        <dbReference type="PROSITE" id="PS50850"/>
    </source>
</evidence>
<dbReference type="GO" id="GO:0016020">
    <property type="term" value="C:membrane"/>
    <property type="evidence" value="ECO:0007669"/>
    <property type="project" value="UniProtKB-SubCell"/>
</dbReference>
<keyword evidence="2 5" id="KW-0812">Transmembrane</keyword>
<proteinExistence type="predicted"/>
<dbReference type="STRING" id="10195.A0A3M7P2Q0"/>
<feature type="transmembrane region" description="Helical" evidence="5">
    <location>
        <begin position="351"/>
        <end position="376"/>
    </location>
</feature>
<dbReference type="PROSITE" id="PS50850">
    <property type="entry name" value="MFS"/>
    <property type="match status" value="1"/>
</dbReference>
<feature type="non-terminal residue" evidence="7">
    <location>
        <position position="1"/>
    </location>
</feature>
<comment type="subcellular location">
    <subcellularLocation>
        <location evidence="1">Membrane</location>
        <topology evidence="1">Multi-pass membrane protein</topology>
    </subcellularLocation>
</comment>
<feature type="domain" description="Major facilitator superfamily (MFS) profile" evidence="6">
    <location>
        <begin position="1"/>
        <end position="380"/>
    </location>
</feature>
<dbReference type="GO" id="GO:0022857">
    <property type="term" value="F:transmembrane transporter activity"/>
    <property type="evidence" value="ECO:0007669"/>
    <property type="project" value="InterPro"/>
</dbReference>
<dbReference type="InterPro" id="IPR011701">
    <property type="entry name" value="MFS"/>
</dbReference>
<sequence>FGRKKATYAFIIANAVFNILLCVLISIDMDAELQQTLFAVLRLLTGIASNVYALAAVLAMEIVGTSKRVTAVNTIYYIFIAGEFIVLLFAYFIRNFRIFYTCCTIFMSTFILYFWMVPESPRWLMTSKKFDKAYQVFKRIAKSNKRKFDGLVELEDLKQKSQEQFKKDQGEHIQLTERLSPSDQAVANHLSVLGTIKIFFKSKKLLVRSISILINWLTNTLVYYGISFNTSELVGDPYLNFGLSIFVELAAILVTHVTLERFGRKIPYAINMALTGISLLSVIFIPPKLGWMVTACALIGKFSISFTYNTIYIITGESHPTVIRNSVISVCQSFARLGAIIAPNIQYLGELFWFPIPFIVYGAFSTLSAICFILFIPETKFTNLPDTIEEFIES</sequence>
<comment type="caution">
    <text evidence="7">The sequence shown here is derived from an EMBL/GenBank/DDBJ whole genome shotgun (WGS) entry which is preliminary data.</text>
</comment>
<keyword evidence="3 5" id="KW-1133">Transmembrane helix</keyword>
<evidence type="ECO:0000256" key="3">
    <source>
        <dbReference type="ARBA" id="ARBA00022989"/>
    </source>
</evidence>
<keyword evidence="4 5" id="KW-0472">Membrane</keyword>
<keyword evidence="8" id="KW-1185">Reference proteome</keyword>
<evidence type="ECO:0000256" key="2">
    <source>
        <dbReference type="ARBA" id="ARBA00022692"/>
    </source>
</evidence>
<protein>
    <submittedName>
        <fullName evidence="7">Organic cation transporter</fullName>
    </submittedName>
</protein>
<feature type="transmembrane region" description="Helical" evidence="5">
    <location>
        <begin position="75"/>
        <end position="92"/>
    </location>
</feature>
<feature type="transmembrane region" description="Helical" evidence="5">
    <location>
        <begin position="7"/>
        <end position="27"/>
    </location>
</feature>
<feature type="transmembrane region" description="Helical" evidence="5">
    <location>
        <begin position="238"/>
        <end position="259"/>
    </location>
</feature>
<evidence type="ECO:0000256" key="5">
    <source>
        <dbReference type="SAM" id="Phobius"/>
    </source>
</evidence>
<accession>A0A3M7P2Q0</accession>
<dbReference type="AlphaFoldDB" id="A0A3M7P2Q0"/>
<gene>
    <name evidence="7" type="ORF">BpHYR1_000087</name>
</gene>
<dbReference type="Gene3D" id="1.20.1250.20">
    <property type="entry name" value="MFS general substrate transporter like domains"/>
    <property type="match status" value="1"/>
</dbReference>
<evidence type="ECO:0000313" key="7">
    <source>
        <dbReference type="EMBL" id="RMZ93346.1"/>
    </source>
</evidence>
<dbReference type="InterPro" id="IPR020846">
    <property type="entry name" value="MFS_dom"/>
</dbReference>
<dbReference type="InterPro" id="IPR036259">
    <property type="entry name" value="MFS_trans_sf"/>
</dbReference>
<feature type="transmembrane region" description="Helical" evidence="5">
    <location>
        <begin position="98"/>
        <end position="117"/>
    </location>
</feature>
<organism evidence="7 8">
    <name type="scientific">Brachionus plicatilis</name>
    <name type="common">Marine rotifer</name>
    <name type="synonym">Brachionus muelleri</name>
    <dbReference type="NCBI Taxonomy" id="10195"/>
    <lineage>
        <taxon>Eukaryota</taxon>
        <taxon>Metazoa</taxon>
        <taxon>Spiralia</taxon>
        <taxon>Gnathifera</taxon>
        <taxon>Rotifera</taxon>
        <taxon>Eurotatoria</taxon>
        <taxon>Monogononta</taxon>
        <taxon>Pseudotrocha</taxon>
        <taxon>Ploima</taxon>
        <taxon>Brachionidae</taxon>
        <taxon>Brachionus</taxon>
    </lineage>
</organism>
<name>A0A3M7P2Q0_BRAPC</name>
<feature type="transmembrane region" description="Helical" evidence="5">
    <location>
        <begin position="266"/>
        <end position="285"/>
    </location>
</feature>
<feature type="transmembrane region" description="Helical" evidence="5">
    <location>
        <begin position="205"/>
        <end position="226"/>
    </location>
</feature>
<dbReference type="Pfam" id="PF07690">
    <property type="entry name" value="MFS_1"/>
    <property type="match status" value="1"/>
</dbReference>
<dbReference type="Proteomes" id="UP000276133">
    <property type="component" value="Unassembled WGS sequence"/>
</dbReference>
<feature type="transmembrane region" description="Helical" evidence="5">
    <location>
        <begin position="39"/>
        <end position="63"/>
    </location>
</feature>
<feature type="transmembrane region" description="Helical" evidence="5">
    <location>
        <begin position="291"/>
        <end position="314"/>
    </location>
</feature>
<evidence type="ECO:0000256" key="4">
    <source>
        <dbReference type="ARBA" id="ARBA00023136"/>
    </source>
</evidence>